<dbReference type="GO" id="GO:0004523">
    <property type="term" value="F:RNA-DNA hybrid ribonuclease activity"/>
    <property type="evidence" value="ECO:0007669"/>
    <property type="project" value="InterPro"/>
</dbReference>
<dbReference type="OrthoDB" id="1747175at2759"/>
<dbReference type="SUPFAM" id="SSF53098">
    <property type="entry name" value="Ribonuclease H-like"/>
    <property type="match status" value="1"/>
</dbReference>
<dbReference type="AlphaFoldDB" id="A0A2P5E5P6"/>
<name>A0A2P5E5P6_TREOI</name>
<dbReference type="CDD" id="cd06222">
    <property type="entry name" value="RNase_H_like"/>
    <property type="match status" value="1"/>
</dbReference>
<feature type="domain" description="RNase H type-1" evidence="1">
    <location>
        <begin position="67"/>
        <end position="141"/>
    </location>
</feature>
<organism evidence="2 3">
    <name type="scientific">Trema orientale</name>
    <name type="common">Charcoal tree</name>
    <name type="synonym">Celtis orientalis</name>
    <dbReference type="NCBI Taxonomy" id="63057"/>
    <lineage>
        <taxon>Eukaryota</taxon>
        <taxon>Viridiplantae</taxon>
        <taxon>Streptophyta</taxon>
        <taxon>Embryophyta</taxon>
        <taxon>Tracheophyta</taxon>
        <taxon>Spermatophyta</taxon>
        <taxon>Magnoliopsida</taxon>
        <taxon>eudicotyledons</taxon>
        <taxon>Gunneridae</taxon>
        <taxon>Pentapetalae</taxon>
        <taxon>rosids</taxon>
        <taxon>fabids</taxon>
        <taxon>Rosales</taxon>
        <taxon>Cannabaceae</taxon>
        <taxon>Trema</taxon>
    </lineage>
</organism>
<gene>
    <name evidence="2" type="ORF">TorRG33x02_233620</name>
</gene>
<dbReference type="EMBL" id="JXTC01000230">
    <property type="protein sequence ID" value="PON80866.1"/>
    <property type="molecule type" value="Genomic_DNA"/>
</dbReference>
<comment type="caution">
    <text evidence="2">The sequence shown here is derived from an EMBL/GenBank/DDBJ whole genome shotgun (WGS) entry which is preliminary data.</text>
</comment>
<dbReference type="Gene3D" id="3.30.420.10">
    <property type="entry name" value="Ribonuclease H-like superfamily/Ribonuclease H"/>
    <property type="match status" value="1"/>
</dbReference>
<dbReference type="PANTHER" id="PTHR47723">
    <property type="entry name" value="OS05G0353850 PROTEIN"/>
    <property type="match status" value="1"/>
</dbReference>
<dbReference type="InterPro" id="IPR012337">
    <property type="entry name" value="RNaseH-like_sf"/>
</dbReference>
<accession>A0A2P5E5P6</accession>
<keyword evidence="3" id="KW-1185">Reference proteome</keyword>
<dbReference type="InterPro" id="IPR002156">
    <property type="entry name" value="RNaseH_domain"/>
</dbReference>
<evidence type="ECO:0000259" key="1">
    <source>
        <dbReference type="Pfam" id="PF13456"/>
    </source>
</evidence>
<dbReference type="PANTHER" id="PTHR47723:SF19">
    <property type="entry name" value="POLYNUCLEOTIDYL TRANSFERASE, RIBONUCLEASE H-LIKE SUPERFAMILY PROTEIN"/>
    <property type="match status" value="1"/>
</dbReference>
<dbReference type="InterPro" id="IPR044730">
    <property type="entry name" value="RNase_H-like_dom_plant"/>
</dbReference>
<protein>
    <submittedName>
        <fullName evidence="2">Ribonuclease H-like domain containing protein</fullName>
    </submittedName>
</protein>
<reference evidence="3" key="1">
    <citation type="submission" date="2016-06" db="EMBL/GenBank/DDBJ databases">
        <title>Parallel loss of symbiosis genes in relatives of nitrogen-fixing non-legume Parasponia.</title>
        <authorList>
            <person name="Van Velzen R."/>
            <person name="Holmer R."/>
            <person name="Bu F."/>
            <person name="Rutten L."/>
            <person name="Van Zeijl A."/>
            <person name="Liu W."/>
            <person name="Santuari L."/>
            <person name="Cao Q."/>
            <person name="Sharma T."/>
            <person name="Shen D."/>
            <person name="Roswanjaya Y."/>
            <person name="Wardhani T."/>
            <person name="Kalhor M.S."/>
            <person name="Jansen J."/>
            <person name="Van den Hoogen J."/>
            <person name="Gungor B."/>
            <person name="Hartog M."/>
            <person name="Hontelez J."/>
            <person name="Verver J."/>
            <person name="Yang W.-C."/>
            <person name="Schijlen E."/>
            <person name="Repin R."/>
            <person name="Schilthuizen M."/>
            <person name="Schranz E."/>
            <person name="Heidstra R."/>
            <person name="Miyata K."/>
            <person name="Fedorova E."/>
            <person name="Kohlen W."/>
            <person name="Bisseling T."/>
            <person name="Smit S."/>
            <person name="Geurts R."/>
        </authorList>
    </citation>
    <scope>NUCLEOTIDE SEQUENCE [LARGE SCALE GENOMIC DNA]</scope>
    <source>
        <strain evidence="3">cv. RG33-2</strain>
    </source>
</reference>
<dbReference type="InterPro" id="IPR053151">
    <property type="entry name" value="RNase_H-like"/>
</dbReference>
<sequence length="154" mass="17295">MAAVVIEAIWMERNSIVHRGVPNHLETIIRSTRITFSNYMHALSGNQSARQTRWEPPMAPWIKINMDATIRAEEAAETAVVRDDQRVILSLTATPFPHPKPVMAEATAMLLGLQHARDYAWSSVIIKSDCLNLVNCWNGSAEVPWSAAHILQRI</sequence>
<dbReference type="Proteomes" id="UP000237000">
    <property type="component" value="Unassembled WGS sequence"/>
</dbReference>
<evidence type="ECO:0000313" key="3">
    <source>
        <dbReference type="Proteomes" id="UP000237000"/>
    </source>
</evidence>
<dbReference type="GO" id="GO:0003676">
    <property type="term" value="F:nucleic acid binding"/>
    <property type="evidence" value="ECO:0007669"/>
    <property type="project" value="InterPro"/>
</dbReference>
<dbReference type="InterPro" id="IPR036397">
    <property type="entry name" value="RNaseH_sf"/>
</dbReference>
<dbReference type="InParanoid" id="A0A2P5E5P6"/>
<proteinExistence type="predicted"/>
<dbReference type="Pfam" id="PF13456">
    <property type="entry name" value="RVT_3"/>
    <property type="match status" value="1"/>
</dbReference>
<evidence type="ECO:0000313" key="2">
    <source>
        <dbReference type="EMBL" id="PON80866.1"/>
    </source>
</evidence>
<dbReference type="STRING" id="63057.A0A2P5E5P6"/>